<gene>
    <name evidence="3" type="ORF">DQP57_25005</name>
</gene>
<proteinExistence type="predicted"/>
<dbReference type="AlphaFoldDB" id="A0A329L7E3"/>
<feature type="region of interest" description="Disordered" evidence="1">
    <location>
        <begin position="116"/>
        <end position="153"/>
    </location>
</feature>
<dbReference type="EMBL" id="QMEV01000101">
    <property type="protein sequence ID" value="RAV03828.1"/>
    <property type="molecule type" value="Genomic_DNA"/>
</dbReference>
<feature type="domain" description="PPE-PPW subfamily C-terminal" evidence="2">
    <location>
        <begin position="88"/>
        <end position="134"/>
    </location>
</feature>
<reference evidence="3 4" key="1">
    <citation type="submission" date="2018-06" db="EMBL/GenBank/DDBJ databases">
        <title>NTM in soil in Japan.</title>
        <authorList>
            <person name="Ohya K."/>
        </authorList>
    </citation>
    <scope>NUCLEOTIDE SEQUENCE [LARGE SCALE GENOMIC DNA]</scope>
    <source>
        <strain evidence="3 4">GF28</strain>
    </source>
</reference>
<feature type="compositionally biased region" description="Basic residues" evidence="1">
    <location>
        <begin position="54"/>
        <end position="65"/>
    </location>
</feature>
<dbReference type="Pfam" id="PF18878">
    <property type="entry name" value="PPE-PPW"/>
    <property type="match status" value="1"/>
</dbReference>
<name>A0A329L7E3_9MYCO</name>
<comment type="caution">
    <text evidence="3">The sequence shown here is derived from an EMBL/GenBank/DDBJ whole genome shotgun (WGS) entry which is preliminary data.</text>
</comment>
<feature type="non-terminal residue" evidence="3">
    <location>
        <position position="1"/>
    </location>
</feature>
<evidence type="ECO:0000259" key="2">
    <source>
        <dbReference type="Pfam" id="PF18878"/>
    </source>
</evidence>
<dbReference type="Proteomes" id="UP000250915">
    <property type="component" value="Unassembled WGS sequence"/>
</dbReference>
<sequence>ASGGIPFGPPYALAPPGIGCGSGMSAGAAAGAKKKSPEPDSAATAAAAAERQAARARRHLRTRQRGHGDEFLEMNVDVDPDWDEPATTASDSAAGSLGFAGTARKAAVAAAGLTTLSGNEFGAGPGMPMMPGTWAPQDTAQTRDGETRGTGQS</sequence>
<dbReference type="InterPro" id="IPR043641">
    <property type="entry name" value="PPE-PPW_C"/>
</dbReference>
<organism evidence="3 4">
    <name type="scientific">Mycobacterium colombiense</name>
    <dbReference type="NCBI Taxonomy" id="339268"/>
    <lineage>
        <taxon>Bacteria</taxon>
        <taxon>Bacillati</taxon>
        <taxon>Actinomycetota</taxon>
        <taxon>Actinomycetes</taxon>
        <taxon>Mycobacteriales</taxon>
        <taxon>Mycobacteriaceae</taxon>
        <taxon>Mycobacterium</taxon>
        <taxon>Mycobacterium avium complex (MAC)</taxon>
    </lineage>
</organism>
<feature type="region of interest" description="Disordered" evidence="1">
    <location>
        <begin position="1"/>
        <end position="73"/>
    </location>
</feature>
<evidence type="ECO:0000313" key="4">
    <source>
        <dbReference type="Proteomes" id="UP000250915"/>
    </source>
</evidence>
<evidence type="ECO:0000256" key="1">
    <source>
        <dbReference type="SAM" id="MobiDB-lite"/>
    </source>
</evidence>
<feature type="compositionally biased region" description="Low complexity" evidence="1">
    <location>
        <begin position="42"/>
        <end position="51"/>
    </location>
</feature>
<protein>
    <recommendedName>
        <fullName evidence="2">PPE-PPW subfamily C-terminal domain-containing protein</fullName>
    </recommendedName>
</protein>
<evidence type="ECO:0000313" key="3">
    <source>
        <dbReference type="EMBL" id="RAV03828.1"/>
    </source>
</evidence>
<accession>A0A329L7E3</accession>